<keyword evidence="3" id="KW-1185">Reference proteome</keyword>
<dbReference type="Proteomes" id="UP000242519">
    <property type="component" value="Unassembled WGS sequence"/>
</dbReference>
<feature type="compositionally biased region" description="Low complexity" evidence="1">
    <location>
        <begin position="435"/>
        <end position="444"/>
    </location>
</feature>
<dbReference type="EMBL" id="MZNU01000236">
    <property type="protein sequence ID" value="OWP02362.1"/>
    <property type="molecule type" value="Genomic_DNA"/>
</dbReference>
<feature type="region of interest" description="Disordered" evidence="1">
    <location>
        <begin position="1044"/>
        <end position="1432"/>
    </location>
</feature>
<gene>
    <name evidence="2" type="ORF">B2J93_3150</name>
</gene>
<feature type="compositionally biased region" description="Polar residues" evidence="1">
    <location>
        <begin position="1142"/>
        <end position="1157"/>
    </location>
</feature>
<accession>A0A218Z3M6</accession>
<feature type="region of interest" description="Disordered" evidence="1">
    <location>
        <begin position="296"/>
        <end position="329"/>
    </location>
</feature>
<feature type="region of interest" description="Disordered" evidence="1">
    <location>
        <begin position="1492"/>
        <end position="1749"/>
    </location>
</feature>
<evidence type="ECO:0000313" key="3">
    <source>
        <dbReference type="Proteomes" id="UP000242519"/>
    </source>
</evidence>
<feature type="region of interest" description="Disordered" evidence="1">
    <location>
        <begin position="1"/>
        <end position="118"/>
    </location>
</feature>
<feature type="compositionally biased region" description="Basic and acidic residues" evidence="1">
    <location>
        <begin position="1344"/>
        <end position="1353"/>
    </location>
</feature>
<reference evidence="2 3" key="1">
    <citation type="submission" date="2017-04" db="EMBL/GenBank/DDBJ databases">
        <title>Draft genome sequence of Marssonina coronaria NL1: causal agent of apple blotch.</title>
        <authorList>
            <person name="Cheng Q."/>
        </authorList>
    </citation>
    <scope>NUCLEOTIDE SEQUENCE [LARGE SCALE GENOMIC DNA]</scope>
    <source>
        <strain evidence="2 3">NL1</strain>
    </source>
</reference>
<sequence length="1749" mass="185922">MSEQAVLLTRDGTRMLPGSLHSRARLEGSGELESSSPSHPPALSGLAPSVHGAGARTRTGDGDGDDDDDGDSLARRTGPQARPDDSLPALTTRAGGESGLEGVSTGLDTPPRDARRRMGGRSCSARLHTAHPGRSLARFIYVILTSVCSPPASFIYAVLSVCSLPASFLYVVLSVCSPPASSIYVGLTSSSPPASFIYVVLASSLAACQRPRPTSHPRSSIWFAATPLALSPPGQAHTAVICTHGSGLLLFYVSPRSIRLEKQIPSERKGGGVLDPTASRRLLCCGCCSPRWRLPSAARHDTTSPPRARGPRSRTHLTSARHSVQHGAKTRRACLDTLARTSSLDDRIVRLLSRKRAAPSASVVRRSTLVIIHGTRSRDRPSRLPTSTSPALAPPIPRTDDLKDTKTTGSRAVTVIMPPADLKIHTDLAPRPRRSQSASSDRPSLGSYGGLLSPPTTVSPDPAFIAASAASQIVIKGHESHADSGFERYGLEPPGDTAQIAPAALGLINRFLDSVLFNFLSAARSTSLALLRPAVVEVLKPKLAREAIAGADQELHEYLGDGAEAAEEELAAIPAGSEADGGLDLELVWRRTRLRCMAYSSLGDMEEGDEDLYMGRDAAKDPPGAATSRNPDRAEVVSPEVAIFLTSILEFVGEQVLAVAGQAAYHRLRVKIEHAEKDGSATPADTAERVVVEDTDMEKVALDRTLGRLWRGWKKRIRTPTTSVSTARSFSRESLRLHSRAGSFATEEVIDEVPREPSAPVTLAGDDFSFSRPPRRRRASRAGSVAPEEVVGEGSREAPGVATLAEHEAAALVPLPLSDHDVREIEVPGLARQSDDDESSPSEDEVARLPPRPRSTMHSPRASDRPAASSPSPDRPGRAAWGSRKRAYSLPAAPPLPFRSAKRQKPSVRAAAAGIPAAGPRVTEDGSASDGPRGVRAGLVPGAADPGDFEGEEEFTEEAQIMTSARVSICGGVLPDEIVGALARRSSDRSPSVHSLRLIELTRSRNGSTDVSDHVVARPIVVSRPGSMYSPVFLEAATPRLGSPVSRAPTVSPITRNGSLSSKRRTRSIASDMISEVDEKQLAGGRPAMRSPAKDTRGHENDTISPPHLMPTAGSKPAAGTGVPPLTPLRDMVEGARDTSDEYSSIAQSTDAQSLTDQVPGEPSPSASTSTIPYYRPAPVEARASSREAPGSRTFSPRAGAPESTAKSQRPIHTSGSWSSVSSHKVRAVRTSDESVSRSIEQKGQSFEDLIRSDQTIQYTLTSQNMRDIEASPDSPRYTAPPGPPGERLPTHRSNSSSLASLPKGTGLKSSPQSPQSLRLFEPSSRAPFSSTVSRLRPSAPQARDARVDRDSMSDFAEFIRSTGESLPPRLGPANSYENAPARAPAPNRGAPGAPRNFSVSGSPRVAPAALVPQRASSAAGRPKLQARDAAVPRGETVSDLIDFVRCGPQLEKQDHRIPRTVAPFRRTMDSDQLAGATGGRAVDASLPDLSFGQATFADGPDLRLSQRTSVTSSVNSQSGLLGGARKPPTPKSPGNAEEPDVMPRRKTRRIRDPYALDDSGDEDDERPSTRPRPIKEESLADFLRNAPPPPEPVFEPASQPAPSKVKKKPSSASLIARFGRSGSTPGLPGAPKPLSQLTGSPKARKAPLHIPIAATYSTTTSHEQARQPNSASQLDAARSTSSKVSQKGYQPREAVHTARSQTSDLADFLLSSEPPPSSGQASPRPFSPLLQREESSAFQRIFGRKKAH</sequence>
<name>A0A218Z3M6_9HELO</name>
<feature type="compositionally biased region" description="Polar residues" evidence="1">
    <location>
        <begin position="1308"/>
        <end position="1317"/>
    </location>
</feature>
<dbReference type="STRING" id="503106.A0A218Z3M6"/>
<feature type="compositionally biased region" description="Polar residues" evidence="1">
    <location>
        <begin position="1253"/>
        <end position="1266"/>
    </location>
</feature>
<feature type="region of interest" description="Disordered" evidence="1">
    <location>
        <begin position="830"/>
        <end position="943"/>
    </location>
</feature>
<feature type="compositionally biased region" description="Polar residues" evidence="1">
    <location>
        <begin position="1506"/>
        <end position="1520"/>
    </location>
</feature>
<protein>
    <submittedName>
        <fullName evidence="2">Uncharacterized protein</fullName>
    </submittedName>
</protein>
<feature type="region of interest" description="Disordered" evidence="1">
    <location>
        <begin position="424"/>
        <end position="453"/>
    </location>
</feature>
<dbReference type="InParanoid" id="A0A218Z3M6"/>
<proteinExistence type="predicted"/>
<feature type="compositionally biased region" description="Low complexity" evidence="1">
    <location>
        <begin position="910"/>
        <end position="920"/>
    </location>
</feature>
<feature type="compositionally biased region" description="Low complexity" evidence="1">
    <location>
        <begin position="1595"/>
        <end position="1604"/>
    </location>
</feature>
<feature type="compositionally biased region" description="Polar residues" evidence="1">
    <location>
        <begin position="1656"/>
        <end position="1689"/>
    </location>
</feature>
<feature type="compositionally biased region" description="Low complexity" evidence="1">
    <location>
        <begin position="27"/>
        <end position="57"/>
    </location>
</feature>
<evidence type="ECO:0000256" key="1">
    <source>
        <dbReference type="SAM" id="MobiDB-lite"/>
    </source>
</evidence>
<dbReference type="OrthoDB" id="5382203at2759"/>
<feature type="compositionally biased region" description="Basic and acidic residues" evidence="1">
    <location>
        <begin position="1092"/>
        <end position="1102"/>
    </location>
</feature>
<feature type="region of interest" description="Disordered" evidence="1">
    <location>
        <begin position="753"/>
        <end position="796"/>
    </location>
</feature>
<feature type="compositionally biased region" description="Low complexity" evidence="1">
    <location>
        <begin position="1379"/>
        <end position="1397"/>
    </location>
</feature>
<organism evidence="2 3">
    <name type="scientific">Diplocarpon coronariae</name>
    <dbReference type="NCBI Taxonomy" id="2795749"/>
    <lineage>
        <taxon>Eukaryota</taxon>
        <taxon>Fungi</taxon>
        <taxon>Dikarya</taxon>
        <taxon>Ascomycota</taxon>
        <taxon>Pezizomycotina</taxon>
        <taxon>Leotiomycetes</taxon>
        <taxon>Helotiales</taxon>
        <taxon>Drepanopezizaceae</taxon>
        <taxon>Diplocarpon</taxon>
    </lineage>
</organism>
<feature type="compositionally biased region" description="Basic and acidic residues" evidence="1">
    <location>
        <begin position="1131"/>
        <end position="1140"/>
    </location>
</feature>
<feature type="compositionally biased region" description="Acidic residues" evidence="1">
    <location>
        <begin position="835"/>
        <end position="844"/>
    </location>
</feature>
<evidence type="ECO:0000313" key="2">
    <source>
        <dbReference type="EMBL" id="OWP02362.1"/>
    </source>
</evidence>
<feature type="compositionally biased region" description="Polar residues" evidence="1">
    <location>
        <begin position="1052"/>
        <end position="1061"/>
    </location>
</feature>
<comment type="caution">
    <text evidence="2">The sequence shown here is derived from an EMBL/GenBank/DDBJ whole genome shotgun (WGS) entry which is preliminary data.</text>
</comment>
<feature type="region of interest" description="Disordered" evidence="1">
    <location>
        <begin position="374"/>
        <end position="411"/>
    </location>
</feature>
<feature type="region of interest" description="Disordered" evidence="1">
    <location>
        <begin position="614"/>
        <end position="633"/>
    </location>
</feature>
<feature type="compositionally biased region" description="Acidic residues" evidence="1">
    <location>
        <begin position="62"/>
        <end position="71"/>
    </location>
</feature>
<feature type="compositionally biased region" description="Polar residues" evidence="1">
    <location>
        <begin position="1205"/>
        <end position="1214"/>
    </location>
</feature>